<evidence type="ECO:0000313" key="2">
    <source>
        <dbReference type="Proteomes" id="UP000789920"/>
    </source>
</evidence>
<feature type="non-terminal residue" evidence="1">
    <location>
        <position position="1"/>
    </location>
</feature>
<sequence length="138" mass="16137">VKNEVSNHEVKCWYLRGLLVKYREKVKQYYPETYEETKNQAIKIKKHKKSNEFDLKKANVIGEESTYQIDSNVDNLASTFSELKICQVSQASQDEKGTKRIDKLEYTINELIKLIKNIANNKSQSNPNQQNWPSQNQP</sequence>
<evidence type="ECO:0000313" key="1">
    <source>
        <dbReference type="EMBL" id="CAG8824376.1"/>
    </source>
</evidence>
<gene>
    <name evidence="1" type="ORF">RPERSI_LOCUS26228</name>
</gene>
<name>A0ACA9S387_9GLOM</name>
<organism evidence="1 2">
    <name type="scientific">Racocetra persica</name>
    <dbReference type="NCBI Taxonomy" id="160502"/>
    <lineage>
        <taxon>Eukaryota</taxon>
        <taxon>Fungi</taxon>
        <taxon>Fungi incertae sedis</taxon>
        <taxon>Mucoromycota</taxon>
        <taxon>Glomeromycotina</taxon>
        <taxon>Glomeromycetes</taxon>
        <taxon>Diversisporales</taxon>
        <taxon>Gigasporaceae</taxon>
        <taxon>Racocetra</taxon>
    </lineage>
</organism>
<reference evidence="1" key="1">
    <citation type="submission" date="2021-06" db="EMBL/GenBank/DDBJ databases">
        <authorList>
            <person name="Kallberg Y."/>
            <person name="Tangrot J."/>
            <person name="Rosling A."/>
        </authorList>
    </citation>
    <scope>NUCLEOTIDE SEQUENCE</scope>
    <source>
        <strain evidence="1">MA461A</strain>
    </source>
</reference>
<keyword evidence="2" id="KW-1185">Reference proteome</keyword>
<dbReference type="Proteomes" id="UP000789920">
    <property type="component" value="Unassembled WGS sequence"/>
</dbReference>
<protein>
    <submittedName>
        <fullName evidence="1">34405_t:CDS:1</fullName>
    </submittedName>
</protein>
<dbReference type="EMBL" id="CAJVQC010088873">
    <property type="protein sequence ID" value="CAG8824376.1"/>
    <property type="molecule type" value="Genomic_DNA"/>
</dbReference>
<comment type="caution">
    <text evidence="1">The sequence shown here is derived from an EMBL/GenBank/DDBJ whole genome shotgun (WGS) entry which is preliminary data.</text>
</comment>
<accession>A0ACA9S387</accession>
<proteinExistence type="predicted"/>